<evidence type="ECO:0000313" key="2">
    <source>
        <dbReference type="EMBL" id="SFT58056.1"/>
    </source>
</evidence>
<dbReference type="EMBL" id="FOYJ01000002">
    <property type="protein sequence ID" value="SFR03555.1"/>
    <property type="molecule type" value="Genomic_DNA"/>
</dbReference>
<evidence type="ECO:0000313" key="3">
    <source>
        <dbReference type="Proteomes" id="UP000198760"/>
    </source>
</evidence>
<dbReference type="EMBL" id="FPAV01000002">
    <property type="protein sequence ID" value="SFT58056.1"/>
    <property type="molecule type" value="Genomic_DNA"/>
</dbReference>
<organism evidence="1 4">
    <name type="scientific">Kosakonia radicincitans</name>
    <dbReference type="NCBI Taxonomy" id="283686"/>
    <lineage>
        <taxon>Bacteria</taxon>
        <taxon>Pseudomonadati</taxon>
        <taxon>Pseudomonadota</taxon>
        <taxon>Gammaproteobacteria</taxon>
        <taxon>Enterobacterales</taxon>
        <taxon>Enterobacteriaceae</taxon>
        <taxon>Kosakonia</taxon>
    </lineage>
</organism>
<name>A0AAX2EP36_9ENTR</name>
<accession>A0AAX2EP36</accession>
<dbReference type="Proteomes" id="UP000199173">
    <property type="component" value="Unassembled WGS sequence"/>
</dbReference>
<proteinExistence type="predicted"/>
<comment type="caution">
    <text evidence="1">The sequence shown here is derived from an EMBL/GenBank/DDBJ whole genome shotgun (WGS) entry which is preliminary data.</text>
</comment>
<reference evidence="3 4" key="1">
    <citation type="submission" date="2016-10" db="EMBL/GenBank/DDBJ databases">
        <authorList>
            <person name="Varghese N."/>
            <person name="Submissions S."/>
        </authorList>
    </citation>
    <scope>NUCLEOTIDE SEQUENCE [LARGE SCALE GENOMIC DNA]</scope>
    <source>
        <strain evidence="2 3">NFIX06</strain>
        <strain evidence="1 4">NFIX08</strain>
    </source>
</reference>
<dbReference type="Proteomes" id="UP000198760">
    <property type="component" value="Unassembled WGS sequence"/>
</dbReference>
<evidence type="ECO:0000313" key="1">
    <source>
        <dbReference type="EMBL" id="SFR03555.1"/>
    </source>
</evidence>
<dbReference type="AlphaFoldDB" id="A0AAX2EP36"/>
<gene>
    <name evidence="2" type="ORF">SAMN03159428_01182</name>
    <name evidence="1" type="ORF">SAMN03159514_01162</name>
</gene>
<evidence type="ECO:0000313" key="4">
    <source>
        <dbReference type="Proteomes" id="UP000199173"/>
    </source>
</evidence>
<dbReference type="GeneID" id="66392657"/>
<sequence>MTDFARSVTVDIADTSPATLTLNYVRLNGGQWQKTPEPGSTITPAGEVEYVNGVESNYETLGGQIVLTPASGGLITIKWDWSFGSGVSGGVRTESLTGLAVSYQWINTQSNHPVLQVTISADTAAKLLRAHK</sequence>
<dbReference type="Gene3D" id="2.60.270.50">
    <property type="match status" value="1"/>
</dbReference>
<dbReference type="RefSeq" id="WP_007375003.1">
    <property type="nucleotide sequence ID" value="NZ_CABVLS010000011.1"/>
</dbReference>
<keyword evidence="3" id="KW-1185">Reference proteome</keyword>
<protein>
    <submittedName>
        <fullName evidence="1">Uncharacterized protein</fullName>
    </submittedName>
</protein>